<keyword evidence="4" id="KW-1185">Reference proteome</keyword>
<organism evidence="3 4">
    <name type="scientific">Hypsibius exemplaris</name>
    <name type="common">Freshwater tardigrade</name>
    <dbReference type="NCBI Taxonomy" id="2072580"/>
    <lineage>
        <taxon>Eukaryota</taxon>
        <taxon>Metazoa</taxon>
        <taxon>Ecdysozoa</taxon>
        <taxon>Tardigrada</taxon>
        <taxon>Eutardigrada</taxon>
        <taxon>Parachela</taxon>
        <taxon>Hypsibioidea</taxon>
        <taxon>Hypsibiidae</taxon>
        <taxon>Hypsibius</taxon>
    </lineage>
</organism>
<dbReference type="PANTHER" id="PTHR12785">
    <property type="entry name" value="SPLICING FACTOR 3B"/>
    <property type="match status" value="1"/>
</dbReference>
<feature type="compositionally biased region" description="Low complexity" evidence="1">
    <location>
        <begin position="52"/>
        <end position="122"/>
    </location>
</feature>
<evidence type="ECO:0000259" key="2">
    <source>
        <dbReference type="SMART" id="SM00581"/>
    </source>
</evidence>
<dbReference type="Pfam" id="PF04046">
    <property type="entry name" value="PSP"/>
    <property type="match status" value="1"/>
</dbReference>
<dbReference type="AlphaFoldDB" id="A0A1W0WH68"/>
<dbReference type="InterPro" id="IPR006568">
    <property type="entry name" value="PSP_pro-rich"/>
</dbReference>
<dbReference type="OrthoDB" id="10260794at2759"/>
<sequence>MAGQPPPGMYGPPPGMRHQLPGGFIPGGAFQGGPPPGFHPPPPGMGPPPPHQMQQQQMRPSMPGPMPQGMHLPPGLAGPYGGPPQQGYQQQQQQQFHPPPQQQQQPQQGGMQDQQNFQQQQQKKFPGARSIVPSPIERVLSDGRERALKMGIRQDTYVPESTETPETDEGFPENGDETEEEKNETSREKAIKRKRKNKKKKKPQRHTAMVPADARKDKTSDSGLDEEVEIEYVEEKVKLDPELAYFSQIFNAFSLEGQQADVDRKEKEAAEAESKVSLRKAPKEIEEEEEKKDDTKVSRRKLRKQNRMTVAELKQTVARPDVVEMHDVTSSDPKLLVQLKSMRNSVPVPRHWCFKRKYLQGKRGFEKAPFNLPEFIKRTGIMEMRQAVAEKEDTKSLKSKMREKVRPKMGKIEIDYQKLHDAFFRWQTKPRMTAHGDLYYEGKEFETKLKDKKPGELTDDLRIALGMPVGPNANKYPPPWLIAMQRYGPPPSYPSLKIAGLNAPIPEGCTFGYHAGGWGKPPVDETGRPLYGDVFGTMGAGVALLSEADVEREPWGELDAEEEAEEYEEAESADVTGDADADADASGLATPAEGLITPSGGASSVPAGLETPDSIELRKKKIERDMESGDDVPQLYTILPEKKVDRIGGSVMGSSHVYELPPAGGSRKAAAAADGVQVALDPHDLEHGLDEKTLQARFEARMNENRSQIAKEDFSDMVAEHAARQTNKRKKTQDKEGGAESTKKKHKEFKF</sequence>
<dbReference type="Pfam" id="PF04037">
    <property type="entry name" value="DUF382"/>
    <property type="match status" value="1"/>
</dbReference>
<feature type="compositionally biased region" description="Pro residues" evidence="1">
    <location>
        <begin position="33"/>
        <end position="51"/>
    </location>
</feature>
<name>A0A1W0WH68_HYPEX</name>
<dbReference type="Proteomes" id="UP000192578">
    <property type="component" value="Unassembled WGS sequence"/>
</dbReference>
<comment type="caution">
    <text evidence="3">The sequence shown here is derived from an EMBL/GenBank/DDBJ whole genome shotgun (WGS) entry which is preliminary data.</text>
</comment>
<gene>
    <name evidence="3" type="ORF">BV898_11272</name>
</gene>
<feature type="region of interest" description="Disordered" evidence="1">
    <location>
        <begin position="550"/>
        <end position="610"/>
    </location>
</feature>
<feature type="compositionally biased region" description="Pro residues" evidence="1">
    <location>
        <begin position="1"/>
        <end position="15"/>
    </location>
</feature>
<feature type="region of interest" description="Disordered" evidence="1">
    <location>
        <begin position="264"/>
        <end position="303"/>
    </location>
</feature>
<dbReference type="EMBL" id="MTYJ01000103">
    <property type="protein sequence ID" value="OQV14551.1"/>
    <property type="molecule type" value="Genomic_DNA"/>
</dbReference>
<evidence type="ECO:0000256" key="1">
    <source>
        <dbReference type="SAM" id="MobiDB-lite"/>
    </source>
</evidence>
<dbReference type="InterPro" id="IPR007180">
    <property type="entry name" value="DUF382"/>
</dbReference>
<feature type="region of interest" description="Disordered" evidence="1">
    <location>
        <begin position="1"/>
        <end position="227"/>
    </location>
</feature>
<feature type="compositionally biased region" description="Basic and acidic residues" evidence="1">
    <location>
        <begin position="733"/>
        <end position="742"/>
    </location>
</feature>
<dbReference type="InterPro" id="IPR052584">
    <property type="entry name" value="U2_snRNP_Complex_Component"/>
</dbReference>
<dbReference type="PANTHER" id="PTHR12785:SF6">
    <property type="entry name" value="SPLICING FACTOR 3B SUBUNIT 2"/>
    <property type="match status" value="1"/>
</dbReference>
<accession>A0A1W0WH68</accession>
<evidence type="ECO:0000313" key="3">
    <source>
        <dbReference type="EMBL" id="OQV14551.1"/>
    </source>
</evidence>
<feature type="domain" description="PSP proline-rich" evidence="2">
    <location>
        <begin position="449"/>
        <end position="507"/>
    </location>
</feature>
<feature type="compositionally biased region" description="Basic and acidic residues" evidence="1">
    <location>
        <begin position="705"/>
        <end position="723"/>
    </location>
</feature>
<proteinExistence type="predicted"/>
<feature type="compositionally biased region" description="Basic and acidic residues" evidence="1">
    <location>
        <begin position="264"/>
        <end position="284"/>
    </location>
</feature>
<evidence type="ECO:0000313" key="4">
    <source>
        <dbReference type="Proteomes" id="UP000192578"/>
    </source>
</evidence>
<dbReference type="GO" id="GO:0005689">
    <property type="term" value="C:U12-type spliceosomal complex"/>
    <property type="evidence" value="ECO:0007669"/>
    <property type="project" value="TreeGrafter"/>
</dbReference>
<feature type="compositionally biased region" description="Acidic residues" evidence="1">
    <location>
        <begin position="556"/>
        <end position="583"/>
    </location>
</feature>
<feature type="compositionally biased region" description="Basic and acidic residues" evidence="1">
    <location>
        <begin position="139"/>
        <end position="148"/>
    </location>
</feature>
<feature type="compositionally biased region" description="Basic residues" evidence="1">
    <location>
        <begin position="190"/>
        <end position="205"/>
    </location>
</feature>
<dbReference type="SMART" id="SM00581">
    <property type="entry name" value="PSP"/>
    <property type="match status" value="1"/>
</dbReference>
<reference evidence="4" key="1">
    <citation type="submission" date="2017-01" db="EMBL/GenBank/DDBJ databases">
        <title>Comparative genomics of anhydrobiosis in the tardigrade Hypsibius dujardini.</title>
        <authorList>
            <person name="Yoshida Y."/>
            <person name="Koutsovoulos G."/>
            <person name="Laetsch D."/>
            <person name="Stevens L."/>
            <person name="Kumar S."/>
            <person name="Horikawa D."/>
            <person name="Ishino K."/>
            <person name="Komine S."/>
            <person name="Tomita M."/>
            <person name="Blaxter M."/>
            <person name="Arakawa K."/>
        </authorList>
    </citation>
    <scope>NUCLEOTIDE SEQUENCE [LARGE SCALE GENOMIC DNA]</scope>
    <source>
        <strain evidence="4">Z151</strain>
    </source>
</reference>
<feature type="region of interest" description="Disordered" evidence="1">
    <location>
        <begin position="705"/>
        <end position="751"/>
    </location>
</feature>
<feature type="compositionally biased region" description="Acidic residues" evidence="1">
    <location>
        <begin position="163"/>
        <end position="182"/>
    </location>
</feature>
<protein>
    <submittedName>
        <fullName evidence="3">Splicing factor 3B subunit 2</fullName>
    </submittedName>
</protein>